<feature type="domain" description="PAS" evidence="7">
    <location>
        <begin position="24"/>
        <end position="59"/>
    </location>
</feature>
<keyword evidence="5" id="KW-0812">Transmembrane</keyword>
<feature type="domain" description="Methyl-accepting transducer" evidence="6">
    <location>
        <begin position="270"/>
        <end position="492"/>
    </location>
</feature>
<feature type="transmembrane region" description="Helical" evidence="5">
    <location>
        <begin position="158"/>
        <end position="174"/>
    </location>
</feature>
<dbReference type="Gene3D" id="3.30.450.20">
    <property type="entry name" value="PAS domain"/>
    <property type="match status" value="1"/>
</dbReference>
<evidence type="ECO:0000313" key="8">
    <source>
        <dbReference type="EMBL" id="ATX78944.1"/>
    </source>
</evidence>
<dbReference type="SUPFAM" id="SSF58104">
    <property type="entry name" value="Methyl-accepting chemotaxis protein (MCP) signaling domain"/>
    <property type="match status" value="1"/>
</dbReference>
<evidence type="ECO:0000256" key="5">
    <source>
        <dbReference type="SAM" id="Phobius"/>
    </source>
</evidence>
<keyword evidence="5" id="KW-0472">Membrane</keyword>
<dbReference type="InterPro" id="IPR004089">
    <property type="entry name" value="MCPsignal_dom"/>
</dbReference>
<keyword evidence="5" id="KW-1133">Transmembrane helix</keyword>
<dbReference type="PANTHER" id="PTHR43531:SF11">
    <property type="entry name" value="METHYL-ACCEPTING CHEMOTAXIS PROTEIN 3"/>
    <property type="match status" value="1"/>
</dbReference>
<evidence type="ECO:0000256" key="4">
    <source>
        <dbReference type="SAM" id="MobiDB-lite"/>
    </source>
</evidence>
<dbReference type="PROSITE" id="PS50112">
    <property type="entry name" value="PAS"/>
    <property type="match status" value="1"/>
</dbReference>
<dbReference type="InterPro" id="IPR013655">
    <property type="entry name" value="PAS_fold_3"/>
</dbReference>
<dbReference type="CDD" id="cd00130">
    <property type="entry name" value="PAS"/>
    <property type="match status" value="1"/>
</dbReference>
<evidence type="ECO:0000259" key="6">
    <source>
        <dbReference type="PROSITE" id="PS50111"/>
    </source>
</evidence>
<keyword evidence="3" id="KW-0807">Transducer</keyword>
<dbReference type="GO" id="GO:0007165">
    <property type="term" value="P:signal transduction"/>
    <property type="evidence" value="ECO:0007669"/>
    <property type="project" value="UniProtKB-KW"/>
</dbReference>
<dbReference type="SUPFAM" id="SSF55785">
    <property type="entry name" value="PYP-like sensor domain (PAS domain)"/>
    <property type="match status" value="1"/>
</dbReference>
<dbReference type="GO" id="GO:0006935">
    <property type="term" value="P:chemotaxis"/>
    <property type="evidence" value="ECO:0007669"/>
    <property type="project" value="UniProtKB-KW"/>
</dbReference>
<dbReference type="GO" id="GO:0005886">
    <property type="term" value="C:plasma membrane"/>
    <property type="evidence" value="ECO:0007669"/>
    <property type="project" value="TreeGrafter"/>
</dbReference>
<dbReference type="EMBL" id="CP018799">
    <property type="protein sequence ID" value="ATX78944.1"/>
    <property type="molecule type" value="Genomic_DNA"/>
</dbReference>
<name>A0A2K8L1X4_MARES</name>
<evidence type="ECO:0000256" key="2">
    <source>
        <dbReference type="ARBA" id="ARBA00029447"/>
    </source>
</evidence>
<dbReference type="InterPro" id="IPR035965">
    <property type="entry name" value="PAS-like_dom_sf"/>
</dbReference>
<dbReference type="PRINTS" id="PR00260">
    <property type="entry name" value="CHEMTRNSDUCR"/>
</dbReference>
<dbReference type="InterPro" id="IPR051310">
    <property type="entry name" value="MCP_chemotaxis"/>
</dbReference>
<dbReference type="RefSeq" id="WP_100276895.1">
    <property type="nucleotide sequence ID" value="NZ_CP018799.1"/>
</dbReference>
<gene>
    <name evidence="8" type="ORF">Ga0123461_0507</name>
</gene>
<dbReference type="SMART" id="SM00283">
    <property type="entry name" value="MA"/>
    <property type="match status" value="1"/>
</dbReference>
<dbReference type="GO" id="GO:0004888">
    <property type="term" value="F:transmembrane signaling receptor activity"/>
    <property type="evidence" value="ECO:0007669"/>
    <property type="project" value="InterPro"/>
</dbReference>
<dbReference type="Gene3D" id="1.10.287.950">
    <property type="entry name" value="Methyl-accepting chemotaxis protein"/>
    <property type="match status" value="1"/>
</dbReference>
<feature type="region of interest" description="Disordered" evidence="4">
    <location>
        <begin position="479"/>
        <end position="510"/>
    </location>
</feature>
<evidence type="ECO:0000256" key="3">
    <source>
        <dbReference type="PROSITE-ProRule" id="PRU00284"/>
    </source>
</evidence>
<dbReference type="Pfam" id="PF00015">
    <property type="entry name" value="MCPsignal"/>
    <property type="match status" value="1"/>
</dbReference>
<protein>
    <submittedName>
        <fullName evidence="8">Methyl-accepting chemotaxis sensory transducer with Pas/Pac sensor</fullName>
    </submittedName>
</protein>
<sequence length="510" mass="55644">MKKNLPVTDHEISLDSRIVASKTDLKGRITYVNQAFVDISGYSREELIGQAHNLVRHPDMPPSAFADLWETIQAGRPWTGFVKNRAKNGDYYWVKADASPEYKDGEISGYISIRTEPTRSEIETLGDIYKKVWKGEVTLPSSLHFPWRKRIKLTHRQSFIGGACFLALLGLPFAEYAWVQGATAGLLITAILASIFTVRSSATALRRIDEGLLGIIESNYDMNVTKERDDELGLIMDRIKTLQSRLQFEAFEVGGLVDNISRESVEMNDSSESLMSVAHSLTEATQNISSGVNEGTEHVQSTAAAIEEMNASIKEVSVQTEATLRVSEQAVKEADSSNALVGKLATAITDISSVVDTINTIARQTNLLALNATIEASRAGEAGRGFAVVANEVKELAHQTHSATDEISEQIKAIQSDSENAAQAIVSISQIITKMNEHSQQVAGAMDEQACATREISVSAQQANSCMQNMQAVVSDMSRLSGETEAASEQAKGIASSMMQRTDDLRSRVH</sequence>
<keyword evidence="1" id="KW-0145">Chemotaxis</keyword>
<reference evidence="8 9" key="1">
    <citation type="submission" date="2016-12" db="EMBL/GenBank/DDBJ databases">
        <title>Isolation and genomic insights into novel planktonic Zetaproteobacteria from stratified waters of the Chesapeake Bay.</title>
        <authorList>
            <person name="McAllister S.M."/>
            <person name="Kato S."/>
            <person name="Chan C.S."/>
            <person name="Chiu B.K."/>
            <person name="Field E.K."/>
        </authorList>
    </citation>
    <scope>NUCLEOTIDE SEQUENCE [LARGE SCALE GENOMIC DNA]</scope>
    <source>
        <strain evidence="8 9">CP-5</strain>
    </source>
</reference>
<evidence type="ECO:0000256" key="1">
    <source>
        <dbReference type="ARBA" id="ARBA00022500"/>
    </source>
</evidence>
<dbReference type="InterPro" id="IPR000014">
    <property type="entry name" value="PAS"/>
</dbReference>
<feature type="compositionally biased region" description="Basic and acidic residues" evidence="4">
    <location>
        <begin position="501"/>
        <end position="510"/>
    </location>
</feature>
<dbReference type="PANTHER" id="PTHR43531">
    <property type="entry name" value="PROTEIN ICFG"/>
    <property type="match status" value="1"/>
</dbReference>
<keyword evidence="9" id="KW-1185">Reference proteome</keyword>
<dbReference type="PROSITE" id="PS50111">
    <property type="entry name" value="CHEMOTAXIS_TRANSDUC_2"/>
    <property type="match status" value="1"/>
</dbReference>
<accession>A0A2K8L1X4</accession>
<dbReference type="Proteomes" id="UP000231701">
    <property type="component" value="Chromosome"/>
</dbReference>
<evidence type="ECO:0000313" key="9">
    <source>
        <dbReference type="Proteomes" id="UP000231701"/>
    </source>
</evidence>
<proteinExistence type="inferred from homology"/>
<dbReference type="Pfam" id="PF08447">
    <property type="entry name" value="PAS_3"/>
    <property type="match status" value="1"/>
</dbReference>
<organism evidence="8 9">
    <name type="scientific">Mariprofundus aestuarium</name>
    <dbReference type="NCBI Taxonomy" id="1921086"/>
    <lineage>
        <taxon>Bacteria</taxon>
        <taxon>Pseudomonadati</taxon>
        <taxon>Pseudomonadota</taxon>
        <taxon>Candidatius Mariprofundia</taxon>
        <taxon>Mariprofundales</taxon>
        <taxon>Mariprofundaceae</taxon>
        <taxon>Mariprofundus</taxon>
    </lineage>
</organism>
<dbReference type="NCBIfam" id="TIGR00229">
    <property type="entry name" value="sensory_box"/>
    <property type="match status" value="1"/>
</dbReference>
<comment type="similarity">
    <text evidence="2">Belongs to the methyl-accepting chemotaxis (MCP) protein family.</text>
</comment>
<evidence type="ECO:0000259" key="7">
    <source>
        <dbReference type="PROSITE" id="PS50112"/>
    </source>
</evidence>
<dbReference type="OrthoDB" id="5287651at2"/>
<dbReference type="AlphaFoldDB" id="A0A2K8L1X4"/>
<dbReference type="InterPro" id="IPR004090">
    <property type="entry name" value="Chemotax_Me-accpt_rcpt"/>
</dbReference>
<dbReference type="KEGG" id="maes:Ga0123461_0507"/>